<dbReference type="PROSITE" id="PS50297">
    <property type="entry name" value="ANK_REP_REGION"/>
    <property type="match status" value="1"/>
</dbReference>
<feature type="domain" description="F-box" evidence="4">
    <location>
        <begin position="1"/>
        <end position="42"/>
    </location>
</feature>
<dbReference type="EMBL" id="KV878353">
    <property type="protein sequence ID" value="OJJ43186.1"/>
    <property type="molecule type" value="Genomic_DNA"/>
</dbReference>
<dbReference type="STRING" id="1073090.A0A1L9S7Q0"/>
<dbReference type="SMART" id="SM00248">
    <property type="entry name" value="ANK"/>
    <property type="match status" value="8"/>
</dbReference>
<reference evidence="6" key="1">
    <citation type="journal article" date="2017" name="Genome Biol.">
        <title>Comparative genomics reveals high biological diversity and specific adaptations in the industrially and medically important fungal genus Aspergillus.</title>
        <authorList>
            <person name="de Vries R.P."/>
            <person name="Riley R."/>
            <person name="Wiebenga A."/>
            <person name="Aguilar-Osorio G."/>
            <person name="Amillis S."/>
            <person name="Uchima C.A."/>
            <person name="Anderluh G."/>
            <person name="Asadollahi M."/>
            <person name="Askin M."/>
            <person name="Barry K."/>
            <person name="Battaglia E."/>
            <person name="Bayram O."/>
            <person name="Benocci T."/>
            <person name="Braus-Stromeyer S.A."/>
            <person name="Caldana C."/>
            <person name="Canovas D."/>
            <person name="Cerqueira G.C."/>
            <person name="Chen F."/>
            <person name="Chen W."/>
            <person name="Choi C."/>
            <person name="Clum A."/>
            <person name="Dos Santos R.A."/>
            <person name="Damasio A.R."/>
            <person name="Diallinas G."/>
            <person name="Emri T."/>
            <person name="Fekete E."/>
            <person name="Flipphi M."/>
            <person name="Freyberg S."/>
            <person name="Gallo A."/>
            <person name="Gournas C."/>
            <person name="Habgood R."/>
            <person name="Hainaut M."/>
            <person name="Harispe M.L."/>
            <person name="Henrissat B."/>
            <person name="Hilden K.S."/>
            <person name="Hope R."/>
            <person name="Hossain A."/>
            <person name="Karabika E."/>
            <person name="Karaffa L."/>
            <person name="Karanyi Z."/>
            <person name="Krasevec N."/>
            <person name="Kuo A."/>
            <person name="Kusch H."/>
            <person name="LaButti K."/>
            <person name="Lagendijk E.L."/>
            <person name="Lapidus A."/>
            <person name="Levasseur A."/>
            <person name="Lindquist E."/>
            <person name="Lipzen A."/>
            <person name="Logrieco A.F."/>
            <person name="MacCabe A."/>
            <person name="Maekelae M.R."/>
            <person name="Malavazi I."/>
            <person name="Melin P."/>
            <person name="Meyer V."/>
            <person name="Mielnichuk N."/>
            <person name="Miskei M."/>
            <person name="Molnar A.P."/>
            <person name="Mule G."/>
            <person name="Ngan C.Y."/>
            <person name="Orejas M."/>
            <person name="Orosz E."/>
            <person name="Ouedraogo J.P."/>
            <person name="Overkamp K.M."/>
            <person name="Park H.-S."/>
            <person name="Perrone G."/>
            <person name="Piumi F."/>
            <person name="Punt P.J."/>
            <person name="Ram A.F."/>
            <person name="Ramon A."/>
            <person name="Rauscher S."/>
            <person name="Record E."/>
            <person name="Riano-Pachon D.M."/>
            <person name="Robert V."/>
            <person name="Roehrig J."/>
            <person name="Ruller R."/>
            <person name="Salamov A."/>
            <person name="Salih N.S."/>
            <person name="Samson R.A."/>
            <person name="Sandor E."/>
            <person name="Sanguinetti M."/>
            <person name="Schuetze T."/>
            <person name="Sepcic K."/>
            <person name="Shelest E."/>
            <person name="Sherlock G."/>
            <person name="Sophianopoulou V."/>
            <person name="Squina F.M."/>
            <person name="Sun H."/>
            <person name="Susca A."/>
            <person name="Todd R.B."/>
            <person name="Tsang A."/>
            <person name="Unkles S.E."/>
            <person name="van de Wiele N."/>
            <person name="van Rossen-Uffink D."/>
            <person name="Oliveira J.V."/>
            <person name="Vesth T.C."/>
            <person name="Visser J."/>
            <person name="Yu J.-H."/>
            <person name="Zhou M."/>
            <person name="Andersen M.R."/>
            <person name="Archer D.B."/>
            <person name="Baker S.E."/>
            <person name="Benoit I."/>
            <person name="Brakhage A.A."/>
            <person name="Braus G.H."/>
            <person name="Fischer R."/>
            <person name="Frisvad J.C."/>
            <person name="Goldman G.H."/>
            <person name="Houbraken J."/>
            <person name="Oakley B."/>
            <person name="Pocsi I."/>
            <person name="Scazzocchio C."/>
            <person name="Seiboth B."/>
            <person name="vanKuyk P.A."/>
            <person name="Wortman J."/>
            <person name="Dyer P.S."/>
            <person name="Grigoriev I.V."/>
        </authorList>
    </citation>
    <scope>NUCLEOTIDE SEQUENCE [LARGE SCALE GENOMIC DNA]</scope>
    <source>
        <strain evidence="6">CBS 506.65</strain>
    </source>
</reference>
<dbReference type="InterPro" id="IPR036047">
    <property type="entry name" value="F-box-like_dom_sf"/>
</dbReference>
<dbReference type="PROSITE" id="PS50088">
    <property type="entry name" value="ANK_REPEAT"/>
    <property type="match status" value="2"/>
</dbReference>
<proteinExistence type="predicted"/>
<feature type="repeat" description="ANK" evidence="3">
    <location>
        <begin position="95"/>
        <end position="128"/>
    </location>
</feature>
<dbReference type="PANTHER" id="PTHR24126:SF14">
    <property type="entry name" value="ANK_REP_REGION DOMAIN-CONTAINING PROTEIN"/>
    <property type="match status" value="1"/>
</dbReference>
<dbReference type="AlphaFoldDB" id="A0A1L9S7Q0"/>
<dbReference type="Pfam" id="PF00023">
    <property type="entry name" value="Ank"/>
    <property type="match status" value="2"/>
</dbReference>
<gene>
    <name evidence="5" type="ORF">ASPZODRAFT_136371</name>
</gene>
<evidence type="ECO:0000259" key="4">
    <source>
        <dbReference type="PROSITE" id="PS50181"/>
    </source>
</evidence>
<organism evidence="5 6">
    <name type="scientific">Penicilliopsis zonata CBS 506.65</name>
    <dbReference type="NCBI Taxonomy" id="1073090"/>
    <lineage>
        <taxon>Eukaryota</taxon>
        <taxon>Fungi</taxon>
        <taxon>Dikarya</taxon>
        <taxon>Ascomycota</taxon>
        <taxon>Pezizomycotina</taxon>
        <taxon>Eurotiomycetes</taxon>
        <taxon>Eurotiomycetidae</taxon>
        <taxon>Eurotiales</taxon>
        <taxon>Aspergillaceae</taxon>
        <taxon>Penicilliopsis</taxon>
    </lineage>
</organism>
<accession>A0A1L9S7Q0</accession>
<dbReference type="Gene3D" id="1.25.40.20">
    <property type="entry name" value="Ankyrin repeat-containing domain"/>
    <property type="match status" value="4"/>
</dbReference>
<dbReference type="CDD" id="cd09917">
    <property type="entry name" value="F-box_SF"/>
    <property type="match status" value="1"/>
</dbReference>
<dbReference type="RefSeq" id="XP_022577696.1">
    <property type="nucleotide sequence ID" value="XM_022724051.1"/>
</dbReference>
<dbReference type="VEuPathDB" id="FungiDB:ASPZODRAFT_136371"/>
<dbReference type="PRINTS" id="PR01415">
    <property type="entry name" value="ANKYRIN"/>
</dbReference>
<evidence type="ECO:0000313" key="5">
    <source>
        <dbReference type="EMBL" id="OJJ43186.1"/>
    </source>
</evidence>
<dbReference type="SUPFAM" id="SSF48403">
    <property type="entry name" value="Ankyrin repeat"/>
    <property type="match status" value="2"/>
</dbReference>
<evidence type="ECO:0000256" key="2">
    <source>
        <dbReference type="ARBA" id="ARBA00023043"/>
    </source>
</evidence>
<dbReference type="PANTHER" id="PTHR24126">
    <property type="entry name" value="ANKYRIN REPEAT, PH AND SEC7 DOMAIN CONTAINING PROTEIN SECG-RELATED"/>
    <property type="match status" value="1"/>
</dbReference>
<evidence type="ECO:0000256" key="3">
    <source>
        <dbReference type="PROSITE-ProRule" id="PRU00023"/>
    </source>
</evidence>
<feature type="repeat" description="ANK" evidence="3">
    <location>
        <begin position="365"/>
        <end position="397"/>
    </location>
</feature>
<dbReference type="GeneID" id="34610516"/>
<name>A0A1L9S7Q0_9EURO</name>
<dbReference type="Pfam" id="PF12796">
    <property type="entry name" value="Ank_2"/>
    <property type="match status" value="2"/>
</dbReference>
<keyword evidence="1" id="KW-0677">Repeat</keyword>
<dbReference type="InterPro" id="IPR002110">
    <property type="entry name" value="Ankyrin_rpt"/>
</dbReference>
<dbReference type="Pfam" id="PF12937">
    <property type="entry name" value="F-box-like"/>
    <property type="match status" value="1"/>
</dbReference>
<evidence type="ECO:0000313" key="6">
    <source>
        <dbReference type="Proteomes" id="UP000184188"/>
    </source>
</evidence>
<dbReference type="SUPFAM" id="SSF81383">
    <property type="entry name" value="F-box domain"/>
    <property type="match status" value="1"/>
</dbReference>
<dbReference type="PROSITE" id="PS50181">
    <property type="entry name" value="FBOX"/>
    <property type="match status" value="1"/>
</dbReference>
<evidence type="ECO:0000256" key="1">
    <source>
        <dbReference type="ARBA" id="ARBA00022737"/>
    </source>
</evidence>
<keyword evidence="2 3" id="KW-0040">ANK repeat</keyword>
<protein>
    <recommendedName>
        <fullName evidence="4">F-box domain-containing protein</fullName>
    </recommendedName>
</protein>
<dbReference type="Proteomes" id="UP000184188">
    <property type="component" value="Unassembled WGS sequence"/>
</dbReference>
<dbReference type="InterPro" id="IPR001810">
    <property type="entry name" value="F-box_dom"/>
</dbReference>
<dbReference type="SMART" id="SM00256">
    <property type="entry name" value="FBOX"/>
    <property type="match status" value="1"/>
</dbReference>
<keyword evidence="6" id="KW-1185">Reference proteome</keyword>
<dbReference type="InterPro" id="IPR036770">
    <property type="entry name" value="Ankyrin_rpt-contain_sf"/>
</dbReference>
<sequence length="418" mass="46341">MDLPTEIILCIADSLSPRDLSSLSQTCRFSHNVLDSVLWNNNANTALLWAADKGNQRAARKALGFHADINTRDPTDAVLPHFRFWSHEKKKYKRTGLTPLALAIIAGRQEMVDFLLSVAGVDVNARDNPERFTPLTLAIVTDHHDIMQRLLAVDAINPELRDRFSAGSALMVAVHLHRIELVKTLLAHPKIHPDRGNLISQSPLWLAVHQKNLELVKLFLEAGASPHPPLPDPHNEYGWYAEPLDSAVSNNTPAIVRALVTSPLFDVSRVSHDHRIERFECKALWHNRVDLFEALFATLGCEEVNWAHGDGRTCLWWAAAHGQTDVVRTLLSLQGVDVNTRGIGVTYTHEYVERERVLGPPGYGEGVTPLIVATRGGHLEVVRLLLQAGADVSIRDAEGETALQAAEFEEIAQLLINA</sequence>
<dbReference type="OrthoDB" id="341259at2759"/>